<keyword evidence="6 12" id="KW-0915">Sodium</keyword>
<keyword evidence="9 12" id="KW-0407">Ion channel</keyword>
<reference evidence="13 14" key="1">
    <citation type="submission" date="2014-12" db="EMBL/GenBank/DDBJ databases">
        <title>16Stimator: statistical estimation of ribosomal gene copy numbers from draft genome assemblies.</title>
        <authorList>
            <person name="Perisin M.A."/>
            <person name="Vetter M."/>
            <person name="Gilbert J.A."/>
            <person name="Bergelson J."/>
        </authorList>
    </citation>
    <scope>NUCLEOTIDE SEQUENCE [LARGE SCALE GENOMIC DNA]</scope>
    <source>
        <strain evidence="13 14">MEJ076</strain>
    </source>
</reference>
<feature type="transmembrane region" description="Helical" evidence="12">
    <location>
        <begin position="97"/>
        <end position="120"/>
    </location>
</feature>
<keyword evidence="3 12" id="KW-0997">Cell inner membrane</keyword>
<evidence type="ECO:0000256" key="9">
    <source>
        <dbReference type="ARBA" id="ARBA00023303"/>
    </source>
</evidence>
<dbReference type="GO" id="GO:0062054">
    <property type="term" value="F:fluoride channel activity"/>
    <property type="evidence" value="ECO:0007669"/>
    <property type="project" value="UniProtKB-UniRule"/>
</dbReference>
<dbReference type="PANTHER" id="PTHR28259">
    <property type="entry name" value="FLUORIDE EXPORT PROTEIN 1-RELATED"/>
    <property type="match status" value="1"/>
</dbReference>
<name>A0A0D0KLY8_AGRTU</name>
<dbReference type="PANTHER" id="PTHR28259:SF1">
    <property type="entry name" value="FLUORIDE EXPORT PROTEIN 1-RELATED"/>
    <property type="match status" value="1"/>
</dbReference>
<comment type="similarity">
    <text evidence="10 12">Belongs to the fluoride channel Fluc/FEX (TC 1.A.43) family.</text>
</comment>
<evidence type="ECO:0000256" key="7">
    <source>
        <dbReference type="ARBA" id="ARBA00023065"/>
    </source>
</evidence>
<dbReference type="GO" id="GO:0140114">
    <property type="term" value="P:cellular detoxification of fluoride"/>
    <property type="evidence" value="ECO:0007669"/>
    <property type="project" value="UniProtKB-UniRule"/>
</dbReference>
<comment type="subcellular location">
    <subcellularLocation>
        <location evidence="12">Cell inner membrane</location>
        <topology evidence="12">Multi-pass membrane protein</topology>
    </subcellularLocation>
    <subcellularLocation>
        <location evidence="1">Cell membrane</location>
        <topology evidence="1">Multi-pass membrane protein</topology>
    </subcellularLocation>
</comment>
<keyword evidence="12" id="KW-0479">Metal-binding</keyword>
<protein>
    <recommendedName>
        <fullName evidence="12">Fluoride-specific ion channel FluC</fullName>
    </recommendedName>
</protein>
<dbReference type="InterPro" id="IPR003691">
    <property type="entry name" value="FluC"/>
</dbReference>
<keyword evidence="7 12" id="KW-0406">Ion transport</keyword>
<comment type="catalytic activity">
    <reaction evidence="11">
        <text>fluoride(in) = fluoride(out)</text>
        <dbReference type="Rhea" id="RHEA:76159"/>
        <dbReference type="ChEBI" id="CHEBI:17051"/>
    </reaction>
    <physiologicalReaction direction="left-to-right" evidence="11">
        <dbReference type="Rhea" id="RHEA:76160"/>
    </physiologicalReaction>
</comment>
<dbReference type="Proteomes" id="UP000035017">
    <property type="component" value="Unassembled WGS sequence"/>
</dbReference>
<sequence length="125" mass="13150">MLNIFLVALGGALGSVARYLVSVWSVRLAGPNFPWGTLTVNVVGAFLIGLMVETIARRFDASAEMRLFLVTGILGGFTTWSSFTLDAVALFERGDLGLSALYLGGSLVVSFAAVFAGLALGRALF</sequence>
<dbReference type="GO" id="GO:0005886">
    <property type="term" value="C:plasma membrane"/>
    <property type="evidence" value="ECO:0007669"/>
    <property type="project" value="UniProtKB-SubCell"/>
</dbReference>
<dbReference type="OrthoDB" id="9806299at2"/>
<dbReference type="Pfam" id="PF02537">
    <property type="entry name" value="CRCB"/>
    <property type="match status" value="1"/>
</dbReference>
<accession>A0A0D0KLY8</accession>
<proteinExistence type="inferred from homology"/>
<evidence type="ECO:0000256" key="4">
    <source>
        <dbReference type="ARBA" id="ARBA00022692"/>
    </source>
</evidence>
<dbReference type="NCBIfam" id="TIGR00494">
    <property type="entry name" value="crcB"/>
    <property type="match status" value="1"/>
</dbReference>
<feature type="binding site" evidence="12">
    <location>
        <position position="75"/>
    </location>
    <ligand>
        <name>Na(+)</name>
        <dbReference type="ChEBI" id="CHEBI:29101"/>
        <note>structural</note>
    </ligand>
</feature>
<evidence type="ECO:0000313" key="14">
    <source>
        <dbReference type="Proteomes" id="UP000035017"/>
    </source>
</evidence>
<dbReference type="AlphaFoldDB" id="A0A0D0KLY8"/>
<comment type="activity regulation">
    <text evidence="12">Na(+) is not transported, but it plays an essential structural role and its presence is essential for fluoride channel function.</text>
</comment>
<keyword evidence="5 12" id="KW-1133">Transmembrane helix</keyword>
<keyword evidence="2 12" id="KW-1003">Cell membrane</keyword>
<evidence type="ECO:0000256" key="12">
    <source>
        <dbReference type="HAMAP-Rule" id="MF_00454"/>
    </source>
</evidence>
<comment type="function">
    <text evidence="12">Fluoride-specific ion channel. Important for reducing fluoride concentration in the cell, thus reducing its toxicity.</text>
</comment>
<evidence type="ECO:0000313" key="13">
    <source>
        <dbReference type="EMBL" id="KIP99051.1"/>
    </source>
</evidence>
<gene>
    <name evidence="12" type="primary">fluC</name>
    <name evidence="12" type="synonym">crcB</name>
    <name evidence="13" type="ORF">RU07_20430</name>
</gene>
<evidence type="ECO:0000256" key="2">
    <source>
        <dbReference type="ARBA" id="ARBA00022475"/>
    </source>
</evidence>
<evidence type="ECO:0000256" key="1">
    <source>
        <dbReference type="ARBA" id="ARBA00004651"/>
    </source>
</evidence>
<dbReference type="GO" id="GO:0046872">
    <property type="term" value="F:metal ion binding"/>
    <property type="evidence" value="ECO:0007669"/>
    <property type="project" value="UniProtKB-KW"/>
</dbReference>
<feature type="transmembrane region" description="Helical" evidence="12">
    <location>
        <begin position="33"/>
        <end position="55"/>
    </location>
</feature>
<organism evidence="13 14">
    <name type="scientific">Agrobacterium tumefaciens</name>
    <dbReference type="NCBI Taxonomy" id="358"/>
    <lineage>
        <taxon>Bacteria</taxon>
        <taxon>Pseudomonadati</taxon>
        <taxon>Pseudomonadota</taxon>
        <taxon>Alphaproteobacteria</taxon>
        <taxon>Hyphomicrobiales</taxon>
        <taxon>Rhizobiaceae</taxon>
        <taxon>Rhizobium/Agrobacterium group</taxon>
        <taxon>Agrobacterium</taxon>
        <taxon>Agrobacterium tumefaciens complex</taxon>
    </lineage>
</organism>
<feature type="transmembrane region" description="Helical" evidence="12">
    <location>
        <begin position="67"/>
        <end position="91"/>
    </location>
</feature>
<feature type="binding site" evidence="12">
    <location>
        <position position="78"/>
    </location>
    <ligand>
        <name>Na(+)</name>
        <dbReference type="ChEBI" id="CHEBI:29101"/>
        <note>structural</note>
    </ligand>
</feature>
<keyword evidence="8 12" id="KW-0472">Membrane</keyword>
<evidence type="ECO:0000256" key="8">
    <source>
        <dbReference type="ARBA" id="ARBA00023136"/>
    </source>
</evidence>
<dbReference type="EMBL" id="JXQV01000030">
    <property type="protein sequence ID" value="KIP99051.1"/>
    <property type="molecule type" value="Genomic_DNA"/>
</dbReference>
<dbReference type="NCBIfam" id="NF010791">
    <property type="entry name" value="PRK14195.1"/>
    <property type="match status" value="1"/>
</dbReference>
<keyword evidence="4 12" id="KW-0812">Transmembrane</keyword>
<dbReference type="NCBIfam" id="NF010805">
    <property type="entry name" value="PRK14209.1"/>
    <property type="match status" value="1"/>
</dbReference>
<keyword evidence="12" id="KW-0813">Transport</keyword>
<dbReference type="HAMAP" id="MF_00454">
    <property type="entry name" value="FluC"/>
    <property type="match status" value="1"/>
</dbReference>
<comment type="caution">
    <text evidence="13">The sequence shown here is derived from an EMBL/GenBank/DDBJ whole genome shotgun (WGS) entry which is preliminary data.</text>
</comment>
<evidence type="ECO:0000256" key="10">
    <source>
        <dbReference type="ARBA" id="ARBA00035120"/>
    </source>
</evidence>
<evidence type="ECO:0000256" key="3">
    <source>
        <dbReference type="ARBA" id="ARBA00022519"/>
    </source>
</evidence>
<evidence type="ECO:0000256" key="11">
    <source>
        <dbReference type="ARBA" id="ARBA00035585"/>
    </source>
</evidence>
<evidence type="ECO:0000256" key="6">
    <source>
        <dbReference type="ARBA" id="ARBA00023053"/>
    </source>
</evidence>
<evidence type="ECO:0000256" key="5">
    <source>
        <dbReference type="ARBA" id="ARBA00022989"/>
    </source>
</evidence>